<dbReference type="InterPro" id="IPR019425">
    <property type="entry name" value="7TM_GPCR_serpentine_rcpt_Srt"/>
</dbReference>
<dbReference type="PANTHER" id="PTHR23021:SF22">
    <property type="entry name" value="SERPENTINE RECEPTOR, CLASS T"/>
    <property type="match status" value="1"/>
</dbReference>
<sequence>MNVLLFHPDQFQQRYNCDFYDVDMIPAKERKHILLGVGLFTFYLAVTFLYTLCLLSMLLSGHSSRPSYMLMIYLAIFHIGGLQVSGLMTAVFAISGNVFCDYPTIIYIGGGIGLATWCSSTLTGIILTLNRCCEIYSPKVADFFFGGPKIFIWLAMPTSYFFFFFWFTNPPVFSGILMSWFFNPHMSYFEDKANVYHNNYHTINNLSDCVLGTLVSLLFVALYLKRTRAVRNQLSTTDKKMCLQVFLIESMQILASSLYVVQQVSKVDFYITLIASSAYFMSQGFPPIVYLAFNRTITRVLFGKILHVQHYTPSYSHQQITTQLKGVNCVTPPQMFPQNNYTQP</sequence>
<evidence type="ECO:0000313" key="3">
    <source>
        <dbReference type="EMBL" id="CAG9119176.1"/>
    </source>
</evidence>
<name>A0A1I7RIY5_BURXY</name>
<feature type="transmembrane region" description="Helical" evidence="1">
    <location>
        <begin position="106"/>
        <end position="129"/>
    </location>
</feature>
<feature type="transmembrane region" description="Helical" evidence="1">
    <location>
        <begin position="33"/>
        <end position="58"/>
    </location>
</feature>
<feature type="transmembrane region" description="Helical" evidence="1">
    <location>
        <begin position="270"/>
        <end position="293"/>
    </location>
</feature>
<reference evidence="6" key="1">
    <citation type="submission" date="2016-11" db="UniProtKB">
        <authorList>
            <consortium name="WormBaseParasite"/>
        </authorList>
    </citation>
    <scope>IDENTIFICATION</scope>
</reference>
<dbReference type="AlphaFoldDB" id="A0A1I7RIY5"/>
<feature type="transmembrane region" description="Helical" evidence="1">
    <location>
        <begin position="70"/>
        <end position="94"/>
    </location>
</feature>
<dbReference type="WBParaSite" id="BXY_0066700.1">
    <property type="protein sequence ID" value="BXY_0066700.1"/>
    <property type="gene ID" value="BXY_0066700"/>
</dbReference>
<proteinExistence type="predicted"/>
<keyword evidence="1" id="KW-1133">Transmembrane helix</keyword>
<accession>A0A1I7RIY5</accession>
<feature type="transmembrane region" description="Helical" evidence="1">
    <location>
        <begin position="150"/>
        <end position="182"/>
    </location>
</feature>
<dbReference type="Proteomes" id="UP000582659">
    <property type="component" value="Unassembled WGS sequence"/>
</dbReference>
<dbReference type="PANTHER" id="PTHR23021">
    <property type="entry name" value="SERPENTINE RECEPTOR, CLASS T"/>
    <property type="match status" value="1"/>
</dbReference>
<dbReference type="SMR" id="A0A1I7RIY5"/>
<feature type="transmembrane region" description="Helical" evidence="1">
    <location>
        <begin position="202"/>
        <end position="224"/>
    </location>
</feature>
<dbReference type="SUPFAM" id="SSF81321">
    <property type="entry name" value="Family A G protein-coupled receptor-like"/>
    <property type="match status" value="1"/>
</dbReference>
<feature type="transmembrane region" description="Helical" evidence="1">
    <location>
        <begin position="245"/>
        <end position="264"/>
    </location>
</feature>
<keyword evidence="1" id="KW-0812">Transmembrane</keyword>
<dbReference type="EMBL" id="CAJFDI010000004">
    <property type="protein sequence ID" value="CAD5228569.1"/>
    <property type="molecule type" value="Genomic_DNA"/>
</dbReference>
<dbReference type="Pfam" id="PF10321">
    <property type="entry name" value="7TM_GPCR_Srt"/>
    <property type="match status" value="1"/>
</dbReference>
<gene>
    <name evidence="2" type="ORF">BXYJ_LOCUS10510</name>
</gene>
<dbReference type="OrthoDB" id="5873245at2759"/>
<evidence type="ECO:0000313" key="2">
    <source>
        <dbReference type="EMBL" id="CAD5228569.1"/>
    </source>
</evidence>
<organism evidence="4 6">
    <name type="scientific">Bursaphelenchus xylophilus</name>
    <name type="common">Pinewood nematode worm</name>
    <name type="synonym">Aphelenchoides xylophilus</name>
    <dbReference type="NCBI Taxonomy" id="6326"/>
    <lineage>
        <taxon>Eukaryota</taxon>
        <taxon>Metazoa</taxon>
        <taxon>Ecdysozoa</taxon>
        <taxon>Nematoda</taxon>
        <taxon>Chromadorea</taxon>
        <taxon>Rhabditida</taxon>
        <taxon>Tylenchina</taxon>
        <taxon>Tylenchomorpha</taxon>
        <taxon>Aphelenchoidea</taxon>
        <taxon>Aphelenchoididae</taxon>
        <taxon>Bursaphelenchus</taxon>
    </lineage>
</organism>
<protein>
    <submittedName>
        <fullName evidence="2">(pine wood nematode) hypothetical protein</fullName>
    </submittedName>
</protein>
<dbReference type="EMBL" id="CAJFCV020000004">
    <property type="protein sequence ID" value="CAG9119176.1"/>
    <property type="molecule type" value="Genomic_DNA"/>
</dbReference>
<dbReference type="eggNOG" id="ENOG502SNCU">
    <property type="taxonomic scope" value="Eukaryota"/>
</dbReference>
<evidence type="ECO:0000313" key="4">
    <source>
        <dbReference type="Proteomes" id="UP000095284"/>
    </source>
</evidence>
<keyword evidence="5" id="KW-1185">Reference proteome</keyword>
<reference evidence="3" key="2">
    <citation type="submission" date="2020-08" db="EMBL/GenBank/DDBJ databases">
        <authorList>
            <person name="Kikuchi T."/>
        </authorList>
    </citation>
    <scope>NUCLEOTIDE SEQUENCE</scope>
    <source>
        <strain evidence="2">Ka4C1</strain>
    </source>
</reference>
<evidence type="ECO:0000256" key="1">
    <source>
        <dbReference type="SAM" id="Phobius"/>
    </source>
</evidence>
<evidence type="ECO:0000313" key="6">
    <source>
        <dbReference type="WBParaSite" id="BXY_0066700.1"/>
    </source>
</evidence>
<evidence type="ECO:0000313" key="5">
    <source>
        <dbReference type="Proteomes" id="UP000659654"/>
    </source>
</evidence>
<dbReference type="Proteomes" id="UP000095284">
    <property type="component" value="Unplaced"/>
</dbReference>
<dbReference type="Gene3D" id="1.20.1070.10">
    <property type="entry name" value="Rhodopsin 7-helix transmembrane proteins"/>
    <property type="match status" value="1"/>
</dbReference>
<dbReference type="Proteomes" id="UP000659654">
    <property type="component" value="Unassembled WGS sequence"/>
</dbReference>
<keyword evidence="1" id="KW-0472">Membrane</keyword>